<keyword evidence="9" id="KW-1185">Reference proteome</keyword>
<feature type="domain" description="Tyr recombinase" evidence="6">
    <location>
        <begin position="89"/>
        <end position="302"/>
    </location>
</feature>
<dbReference type="PANTHER" id="PTHR30349">
    <property type="entry name" value="PHAGE INTEGRASE-RELATED"/>
    <property type="match status" value="1"/>
</dbReference>
<evidence type="ECO:0000313" key="9">
    <source>
        <dbReference type="Proteomes" id="UP001549251"/>
    </source>
</evidence>
<gene>
    <name evidence="8" type="ORF">ABIE04_001426</name>
</gene>
<name>A0ABV2PVN5_9GAMM</name>
<dbReference type="InterPro" id="IPR013762">
    <property type="entry name" value="Integrase-like_cat_sf"/>
</dbReference>
<evidence type="ECO:0000256" key="5">
    <source>
        <dbReference type="PROSITE-ProRule" id="PRU01248"/>
    </source>
</evidence>
<dbReference type="InterPro" id="IPR011010">
    <property type="entry name" value="DNA_brk_join_enz"/>
</dbReference>
<dbReference type="Gene3D" id="1.10.443.10">
    <property type="entry name" value="Intergrase catalytic core"/>
    <property type="match status" value="1"/>
</dbReference>
<evidence type="ECO:0000259" key="7">
    <source>
        <dbReference type="PROSITE" id="PS51900"/>
    </source>
</evidence>
<sequence>MRVKHYSLRTEKIYISWIRRFILANAKRHPREMGAAEVEAFLSLLAVQRKVAASTQNQALSALLFLYRVVLGIQLPWMEGVVRAKRPKRVPTVLSQDEARSLLAHMEGRPQLLASLLYGTGMRLMECLRLRVKDVDFARNEITIRGGKGAKDRHTVLPKSLVEPLQREIERAQMLHAADLAAGFGAASLPYALARKYPSAARDFGWQYVFPSVQRSIDPNDGVERRHHFDDAILTRGLKAARLRAGIVKSLSAHTLRHSFATHLLEMGYDIRTVQELLGHRDVATTQIYTHVLNRSASGVLSPLDR</sequence>
<dbReference type="SUPFAM" id="SSF56349">
    <property type="entry name" value="DNA breaking-rejoining enzymes"/>
    <property type="match status" value="1"/>
</dbReference>
<evidence type="ECO:0000256" key="2">
    <source>
        <dbReference type="ARBA" id="ARBA00022908"/>
    </source>
</evidence>
<organism evidence="8 9">
    <name type="scientific">Rhodanobacter soli</name>
    <dbReference type="NCBI Taxonomy" id="590609"/>
    <lineage>
        <taxon>Bacteria</taxon>
        <taxon>Pseudomonadati</taxon>
        <taxon>Pseudomonadota</taxon>
        <taxon>Gammaproteobacteria</taxon>
        <taxon>Lysobacterales</taxon>
        <taxon>Rhodanobacteraceae</taxon>
        <taxon>Rhodanobacter</taxon>
    </lineage>
</organism>
<dbReference type="PROSITE" id="PS51898">
    <property type="entry name" value="TYR_RECOMBINASE"/>
    <property type="match status" value="1"/>
</dbReference>
<evidence type="ECO:0000256" key="1">
    <source>
        <dbReference type="ARBA" id="ARBA00008857"/>
    </source>
</evidence>
<keyword evidence="4" id="KW-0233">DNA recombination</keyword>
<keyword evidence="2" id="KW-0229">DNA integration</keyword>
<dbReference type="InterPro" id="IPR044068">
    <property type="entry name" value="CB"/>
</dbReference>
<dbReference type="Proteomes" id="UP001549251">
    <property type="component" value="Unassembled WGS sequence"/>
</dbReference>
<dbReference type="InterPro" id="IPR050090">
    <property type="entry name" value="Tyrosine_recombinase_XerCD"/>
</dbReference>
<accession>A0ABV2PVN5</accession>
<dbReference type="InterPro" id="IPR010998">
    <property type="entry name" value="Integrase_recombinase_N"/>
</dbReference>
<dbReference type="InterPro" id="IPR004107">
    <property type="entry name" value="Integrase_SAM-like_N"/>
</dbReference>
<dbReference type="Gene3D" id="1.10.150.130">
    <property type="match status" value="1"/>
</dbReference>
<reference evidence="8 9" key="1">
    <citation type="submission" date="2024-06" db="EMBL/GenBank/DDBJ databases">
        <title>Sorghum-associated microbial communities from plants grown in Nebraska, USA.</title>
        <authorList>
            <person name="Schachtman D."/>
        </authorList>
    </citation>
    <scope>NUCLEOTIDE SEQUENCE [LARGE SCALE GENOMIC DNA]</scope>
    <source>
        <strain evidence="8 9">1757</strain>
    </source>
</reference>
<feature type="domain" description="Core-binding (CB)" evidence="7">
    <location>
        <begin position="1"/>
        <end position="71"/>
    </location>
</feature>
<dbReference type="EMBL" id="JBEPSD010000001">
    <property type="protein sequence ID" value="MET4569099.1"/>
    <property type="molecule type" value="Genomic_DNA"/>
</dbReference>
<proteinExistence type="inferred from homology"/>
<dbReference type="NCBIfam" id="TIGR02249">
    <property type="entry name" value="integrase_gron"/>
    <property type="match status" value="1"/>
</dbReference>
<comment type="caution">
    <text evidence="8">The sequence shown here is derived from an EMBL/GenBank/DDBJ whole genome shotgun (WGS) entry which is preliminary data.</text>
</comment>
<protein>
    <submittedName>
        <fullName evidence="8">Integron integrase</fullName>
    </submittedName>
</protein>
<dbReference type="PANTHER" id="PTHR30349:SF64">
    <property type="entry name" value="PROPHAGE INTEGRASE INTD-RELATED"/>
    <property type="match status" value="1"/>
</dbReference>
<dbReference type="InterPro" id="IPR002104">
    <property type="entry name" value="Integrase_catalytic"/>
</dbReference>
<dbReference type="InterPro" id="IPR011946">
    <property type="entry name" value="Integrase_integron-type"/>
</dbReference>
<evidence type="ECO:0000259" key="6">
    <source>
        <dbReference type="PROSITE" id="PS51898"/>
    </source>
</evidence>
<keyword evidence="3 5" id="KW-0238">DNA-binding</keyword>
<evidence type="ECO:0000256" key="3">
    <source>
        <dbReference type="ARBA" id="ARBA00023125"/>
    </source>
</evidence>
<dbReference type="Pfam" id="PF00589">
    <property type="entry name" value="Phage_integrase"/>
    <property type="match status" value="1"/>
</dbReference>
<dbReference type="PROSITE" id="PS51900">
    <property type="entry name" value="CB"/>
    <property type="match status" value="1"/>
</dbReference>
<dbReference type="Pfam" id="PF13495">
    <property type="entry name" value="Phage_int_SAM_4"/>
    <property type="match status" value="1"/>
</dbReference>
<comment type="similarity">
    <text evidence="1">Belongs to the 'phage' integrase family.</text>
</comment>
<evidence type="ECO:0000313" key="8">
    <source>
        <dbReference type="EMBL" id="MET4569099.1"/>
    </source>
</evidence>
<evidence type="ECO:0000256" key="4">
    <source>
        <dbReference type="ARBA" id="ARBA00023172"/>
    </source>
</evidence>